<organism evidence="2 3">
    <name type="scientific">Popillia japonica</name>
    <name type="common">Japanese beetle</name>
    <dbReference type="NCBI Taxonomy" id="7064"/>
    <lineage>
        <taxon>Eukaryota</taxon>
        <taxon>Metazoa</taxon>
        <taxon>Ecdysozoa</taxon>
        <taxon>Arthropoda</taxon>
        <taxon>Hexapoda</taxon>
        <taxon>Insecta</taxon>
        <taxon>Pterygota</taxon>
        <taxon>Neoptera</taxon>
        <taxon>Endopterygota</taxon>
        <taxon>Coleoptera</taxon>
        <taxon>Polyphaga</taxon>
        <taxon>Scarabaeiformia</taxon>
        <taxon>Scarabaeidae</taxon>
        <taxon>Rutelinae</taxon>
        <taxon>Popillia</taxon>
    </lineage>
</organism>
<feature type="region of interest" description="Disordered" evidence="1">
    <location>
        <begin position="83"/>
        <end position="104"/>
    </location>
</feature>
<evidence type="ECO:0000313" key="3">
    <source>
        <dbReference type="Proteomes" id="UP001458880"/>
    </source>
</evidence>
<dbReference type="Proteomes" id="UP001458880">
    <property type="component" value="Unassembled WGS sequence"/>
</dbReference>
<accession>A0AAW1JFD1</accession>
<evidence type="ECO:0000313" key="2">
    <source>
        <dbReference type="EMBL" id="KAK9701803.1"/>
    </source>
</evidence>
<reference evidence="2 3" key="1">
    <citation type="journal article" date="2024" name="BMC Genomics">
        <title>De novo assembly and annotation of Popillia japonica's genome with initial clues to its potential as an invasive pest.</title>
        <authorList>
            <person name="Cucini C."/>
            <person name="Boschi S."/>
            <person name="Funari R."/>
            <person name="Cardaioli E."/>
            <person name="Iannotti N."/>
            <person name="Marturano G."/>
            <person name="Paoli F."/>
            <person name="Bruttini M."/>
            <person name="Carapelli A."/>
            <person name="Frati F."/>
            <person name="Nardi F."/>
        </authorList>
    </citation>
    <scope>NUCLEOTIDE SEQUENCE [LARGE SCALE GENOMIC DNA]</scope>
    <source>
        <strain evidence="2">DMR45628</strain>
    </source>
</reference>
<gene>
    <name evidence="2" type="ORF">QE152_g30360</name>
</gene>
<keyword evidence="3" id="KW-1185">Reference proteome</keyword>
<dbReference type="AlphaFoldDB" id="A0AAW1JFD1"/>
<sequence length="125" mass="13874">MESVIMTTPVGGTRLRSRIRSAANLFTKKNRFPNNRNTNHLSIHQSKNSTQIKNHQKCCYSLRNNHHKNSVIANNNCLNDNTILSDRRGGGGGGSSSSNNSGECCKTEAVRNININEKYKGPFAR</sequence>
<dbReference type="EMBL" id="JASPKY010000407">
    <property type="protein sequence ID" value="KAK9701803.1"/>
    <property type="molecule type" value="Genomic_DNA"/>
</dbReference>
<proteinExistence type="predicted"/>
<name>A0AAW1JFD1_POPJA</name>
<evidence type="ECO:0000256" key="1">
    <source>
        <dbReference type="SAM" id="MobiDB-lite"/>
    </source>
</evidence>
<comment type="caution">
    <text evidence="2">The sequence shown here is derived from an EMBL/GenBank/DDBJ whole genome shotgun (WGS) entry which is preliminary data.</text>
</comment>
<protein>
    <submittedName>
        <fullName evidence="2">Uncharacterized protein</fullName>
    </submittedName>
</protein>